<organism evidence="1 2">
    <name type="scientific">Vaccinium darrowii</name>
    <dbReference type="NCBI Taxonomy" id="229202"/>
    <lineage>
        <taxon>Eukaryota</taxon>
        <taxon>Viridiplantae</taxon>
        <taxon>Streptophyta</taxon>
        <taxon>Embryophyta</taxon>
        <taxon>Tracheophyta</taxon>
        <taxon>Spermatophyta</taxon>
        <taxon>Magnoliopsida</taxon>
        <taxon>eudicotyledons</taxon>
        <taxon>Gunneridae</taxon>
        <taxon>Pentapetalae</taxon>
        <taxon>asterids</taxon>
        <taxon>Ericales</taxon>
        <taxon>Ericaceae</taxon>
        <taxon>Vaccinioideae</taxon>
        <taxon>Vaccinieae</taxon>
        <taxon>Vaccinium</taxon>
    </lineage>
</organism>
<evidence type="ECO:0000313" key="2">
    <source>
        <dbReference type="Proteomes" id="UP000828048"/>
    </source>
</evidence>
<proteinExistence type="predicted"/>
<accession>A0ACB7YIR9</accession>
<dbReference type="Proteomes" id="UP000828048">
    <property type="component" value="Chromosome 8"/>
</dbReference>
<name>A0ACB7YIR9_9ERIC</name>
<comment type="caution">
    <text evidence="1">The sequence shown here is derived from an EMBL/GenBank/DDBJ whole genome shotgun (WGS) entry which is preliminary data.</text>
</comment>
<evidence type="ECO:0000313" key="1">
    <source>
        <dbReference type="EMBL" id="KAH7853039.1"/>
    </source>
</evidence>
<keyword evidence="2" id="KW-1185">Reference proteome</keyword>
<reference evidence="1 2" key="1">
    <citation type="journal article" date="2021" name="Hortic Res">
        <title>High-quality reference genome and annotation aids understanding of berry development for evergreen blueberry (Vaccinium darrowii).</title>
        <authorList>
            <person name="Yu J."/>
            <person name="Hulse-Kemp A.M."/>
            <person name="Babiker E."/>
            <person name="Staton M."/>
        </authorList>
    </citation>
    <scope>NUCLEOTIDE SEQUENCE [LARGE SCALE GENOMIC DNA]</scope>
    <source>
        <strain evidence="2">cv. NJ 8807/NJ 8810</strain>
        <tissue evidence="1">Young leaf</tissue>
    </source>
</reference>
<gene>
    <name evidence="1" type="ORF">Vadar_032509</name>
</gene>
<sequence>MRDRDPSEPIGSAKSARPRQGVLGLIGAPVQQRAFGSARSVRIDKGARFGQGARSARSAWLGQGPVRQGVPQSAKSPFGKRMSGLAKGPFGKECPVRPRCSFGKECPVRHRECPEECKEALSSLMFAAARFADMPELRELRSVSADRYRNSIETNVNEEGLIHDLSLKHKMHGSCNDSINPVVNLEEKKLTYAIWSHAQFVEKPKAQPPTKELKLQLIQERALESDLQWDSKALEQKLCNPPASAQAHSKNKSDEKYNAGKGIKEPVIKIDKQVAENRQQNVRDSASRGNKEELPSYGRKKFGDDILGGSIDQTTDRNVCNAMLLRKIQMTRSSLRQVKSSETEKSSSEVPSADGEDNHHGNNSVAEEAKTKISSKETFETSTGSCK</sequence>
<dbReference type="EMBL" id="CM037158">
    <property type="protein sequence ID" value="KAH7853039.1"/>
    <property type="molecule type" value="Genomic_DNA"/>
</dbReference>
<protein>
    <submittedName>
        <fullName evidence="1">Uncharacterized protein</fullName>
    </submittedName>
</protein>